<evidence type="ECO:0008006" key="3">
    <source>
        <dbReference type="Google" id="ProtNLM"/>
    </source>
</evidence>
<name>A0A3N4JC39_9PEZI</name>
<dbReference type="AlphaFoldDB" id="A0A3N4JC39"/>
<gene>
    <name evidence="1" type="ORF">L873DRAFT_1696640</name>
</gene>
<feature type="non-terminal residue" evidence="1">
    <location>
        <position position="1"/>
    </location>
</feature>
<evidence type="ECO:0000313" key="2">
    <source>
        <dbReference type="Proteomes" id="UP000276215"/>
    </source>
</evidence>
<evidence type="ECO:0000313" key="1">
    <source>
        <dbReference type="EMBL" id="RPA95829.1"/>
    </source>
</evidence>
<keyword evidence="2" id="KW-1185">Reference proteome</keyword>
<dbReference type="Proteomes" id="UP000276215">
    <property type="component" value="Unassembled WGS sequence"/>
</dbReference>
<accession>A0A3N4JC39</accession>
<sequence length="56" mass="6824">VYRIKKNPDGTLERFYTRAITKGFSQIFSYNYKETFILIIYYKSFHFLPAIYTNNK</sequence>
<organism evidence="1 2">
    <name type="scientific">Choiromyces venosus 120613-1</name>
    <dbReference type="NCBI Taxonomy" id="1336337"/>
    <lineage>
        <taxon>Eukaryota</taxon>
        <taxon>Fungi</taxon>
        <taxon>Dikarya</taxon>
        <taxon>Ascomycota</taxon>
        <taxon>Pezizomycotina</taxon>
        <taxon>Pezizomycetes</taxon>
        <taxon>Pezizales</taxon>
        <taxon>Tuberaceae</taxon>
        <taxon>Choiromyces</taxon>
    </lineage>
</organism>
<protein>
    <recommendedName>
        <fullName evidence="3">Reverse transcriptase Ty1/copia-type domain-containing protein</fullName>
    </recommendedName>
</protein>
<proteinExistence type="predicted"/>
<reference evidence="1 2" key="1">
    <citation type="journal article" date="2018" name="Nat. Ecol. Evol.">
        <title>Pezizomycetes genomes reveal the molecular basis of ectomycorrhizal truffle lifestyle.</title>
        <authorList>
            <person name="Murat C."/>
            <person name="Payen T."/>
            <person name="Noel B."/>
            <person name="Kuo A."/>
            <person name="Morin E."/>
            <person name="Chen J."/>
            <person name="Kohler A."/>
            <person name="Krizsan K."/>
            <person name="Balestrini R."/>
            <person name="Da Silva C."/>
            <person name="Montanini B."/>
            <person name="Hainaut M."/>
            <person name="Levati E."/>
            <person name="Barry K.W."/>
            <person name="Belfiori B."/>
            <person name="Cichocki N."/>
            <person name="Clum A."/>
            <person name="Dockter R.B."/>
            <person name="Fauchery L."/>
            <person name="Guy J."/>
            <person name="Iotti M."/>
            <person name="Le Tacon F."/>
            <person name="Lindquist E.A."/>
            <person name="Lipzen A."/>
            <person name="Malagnac F."/>
            <person name="Mello A."/>
            <person name="Molinier V."/>
            <person name="Miyauchi S."/>
            <person name="Poulain J."/>
            <person name="Riccioni C."/>
            <person name="Rubini A."/>
            <person name="Sitrit Y."/>
            <person name="Splivallo R."/>
            <person name="Traeger S."/>
            <person name="Wang M."/>
            <person name="Zifcakova L."/>
            <person name="Wipf D."/>
            <person name="Zambonelli A."/>
            <person name="Paolocci F."/>
            <person name="Nowrousian M."/>
            <person name="Ottonello S."/>
            <person name="Baldrian P."/>
            <person name="Spatafora J.W."/>
            <person name="Henrissat B."/>
            <person name="Nagy L.G."/>
            <person name="Aury J.M."/>
            <person name="Wincker P."/>
            <person name="Grigoriev I.V."/>
            <person name="Bonfante P."/>
            <person name="Martin F.M."/>
        </authorList>
    </citation>
    <scope>NUCLEOTIDE SEQUENCE [LARGE SCALE GENOMIC DNA]</scope>
    <source>
        <strain evidence="1 2">120613-1</strain>
    </source>
</reference>
<dbReference type="OrthoDB" id="4069911at2759"/>
<dbReference type="EMBL" id="ML120421">
    <property type="protein sequence ID" value="RPA95829.1"/>
    <property type="molecule type" value="Genomic_DNA"/>
</dbReference>